<dbReference type="InterPro" id="IPR003423">
    <property type="entry name" value="OMP_efflux"/>
</dbReference>
<feature type="chain" id="PRO_5031599359" evidence="2">
    <location>
        <begin position="22"/>
        <end position="487"/>
    </location>
</feature>
<keyword evidence="2" id="KW-1134">Transmembrane beta strand</keyword>
<dbReference type="GO" id="GO:0015562">
    <property type="term" value="F:efflux transmembrane transporter activity"/>
    <property type="evidence" value="ECO:0007669"/>
    <property type="project" value="InterPro"/>
</dbReference>
<gene>
    <name evidence="3" type="ORF">GGQ96_003511</name>
</gene>
<evidence type="ECO:0000313" key="3">
    <source>
        <dbReference type="EMBL" id="MBB4619358.1"/>
    </source>
</evidence>
<organism evidence="3 4">
    <name type="scientific">Sphingomonas abaci</name>
    <dbReference type="NCBI Taxonomy" id="237611"/>
    <lineage>
        <taxon>Bacteria</taxon>
        <taxon>Pseudomonadati</taxon>
        <taxon>Pseudomonadota</taxon>
        <taxon>Alphaproteobacteria</taxon>
        <taxon>Sphingomonadales</taxon>
        <taxon>Sphingomonadaceae</taxon>
        <taxon>Sphingomonas</taxon>
    </lineage>
</organism>
<sequence>MIRSPRVLAMLLGTALSGCSAGPQHPRVDLPLPPPVAAATLPATAGPTQRIMPGRPAPADWWTRFGSPRLDALVARALAANTDLAAAEATLRQAREQRGVVRGAAGPQVDAGYQVERARVSNALSSPLADVTDTLYTLHTSQLSVTYPLDLFGGQRSRIRSAAAATAVAAARLDAARTSVVANLALAVIEQAALQAQVTAAEDAIRSNRDILDLLRRRQALGDIGAADVAAQASALATTEAVLPPLQRQAQHQRALIATLTGTAPGATTLDLPSLAELHLPTDLPVALPADLVAARPDVRAAAAQMEGAAADLGTAIAARLPSITLSGNAGGSAERFARMFATGNPFYALIGGLTAPIFHAGALRHQQRAAEAALDLAKAQYRGAALQAFVDVDDALAGLRSDAVALDAATRARDAANQSLGFTRRQLQLGGVGTLALLGASAASAQAASTRIQAEAARLADTVALFQAVGGTIPDPAPSSAAETRP</sequence>
<dbReference type="Gene3D" id="2.20.200.10">
    <property type="entry name" value="Outer membrane efflux proteins (OEP)"/>
    <property type="match status" value="1"/>
</dbReference>
<dbReference type="NCBIfam" id="TIGR01845">
    <property type="entry name" value="outer_NodT"/>
    <property type="match status" value="1"/>
</dbReference>
<dbReference type="AlphaFoldDB" id="A0A7W7ALQ9"/>
<keyword evidence="2 3" id="KW-0449">Lipoprotein</keyword>
<evidence type="ECO:0000313" key="4">
    <source>
        <dbReference type="Proteomes" id="UP000574769"/>
    </source>
</evidence>
<protein>
    <submittedName>
        <fullName evidence="3">NodT family efflux transporter outer membrane factor (OMF) lipoprotein</fullName>
    </submittedName>
</protein>
<dbReference type="PANTHER" id="PTHR30203">
    <property type="entry name" value="OUTER MEMBRANE CATION EFFLUX PROTEIN"/>
    <property type="match status" value="1"/>
</dbReference>
<keyword evidence="4" id="KW-1185">Reference proteome</keyword>
<comment type="subcellular location">
    <subcellularLocation>
        <location evidence="2">Cell membrane</location>
        <topology evidence="2">Lipid-anchor</topology>
    </subcellularLocation>
</comment>
<dbReference type="PROSITE" id="PS51257">
    <property type="entry name" value="PROKAR_LIPOPROTEIN"/>
    <property type="match status" value="1"/>
</dbReference>
<dbReference type="RefSeq" id="WP_184116681.1">
    <property type="nucleotide sequence ID" value="NZ_JACHNY010000009.1"/>
</dbReference>
<dbReference type="Pfam" id="PF02321">
    <property type="entry name" value="OEP"/>
    <property type="match status" value="2"/>
</dbReference>
<name>A0A7W7ALQ9_9SPHN</name>
<dbReference type="SUPFAM" id="SSF56954">
    <property type="entry name" value="Outer membrane efflux proteins (OEP)"/>
    <property type="match status" value="1"/>
</dbReference>
<comment type="caution">
    <text evidence="3">The sequence shown here is derived from an EMBL/GenBank/DDBJ whole genome shotgun (WGS) entry which is preliminary data.</text>
</comment>
<keyword evidence="2" id="KW-0812">Transmembrane</keyword>
<dbReference type="EMBL" id="JACHNY010000009">
    <property type="protein sequence ID" value="MBB4619358.1"/>
    <property type="molecule type" value="Genomic_DNA"/>
</dbReference>
<dbReference type="Proteomes" id="UP000574769">
    <property type="component" value="Unassembled WGS sequence"/>
</dbReference>
<keyword evidence="2" id="KW-0564">Palmitate</keyword>
<dbReference type="Gene3D" id="1.20.1600.10">
    <property type="entry name" value="Outer membrane efflux proteins (OEP)"/>
    <property type="match status" value="1"/>
</dbReference>
<feature type="signal peptide" evidence="2">
    <location>
        <begin position="1"/>
        <end position="21"/>
    </location>
</feature>
<keyword evidence="2" id="KW-0732">Signal</keyword>
<proteinExistence type="inferred from homology"/>
<dbReference type="PANTHER" id="PTHR30203:SF33">
    <property type="entry name" value="BLR4455 PROTEIN"/>
    <property type="match status" value="1"/>
</dbReference>
<accession>A0A7W7ALQ9</accession>
<dbReference type="InterPro" id="IPR010131">
    <property type="entry name" value="MdtP/NodT-like"/>
</dbReference>
<reference evidence="3 4" key="1">
    <citation type="submission" date="2020-08" db="EMBL/GenBank/DDBJ databases">
        <title>Genomic Encyclopedia of Type Strains, Phase IV (KMG-IV): sequencing the most valuable type-strain genomes for metagenomic binning, comparative biology and taxonomic classification.</title>
        <authorList>
            <person name="Goeker M."/>
        </authorList>
    </citation>
    <scope>NUCLEOTIDE SEQUENCE [LARGE SCALE GENOMIC DNA]</scope>
    <source>
        <strain evidence="3 4">DSM 15867</strain>
    </source>
</reference>
<keyword evidence="2" id="KW-0472">Membrane</keyword>
<dbReference type="GO" id="GO:0005886">
    <property type="term" value="C:plasma membrane"/>
    <property type="evidence" value="ECO:0007669"/>
    <property type="project" value="UniProtKB-SubCell"/>
</dbReference>
<comment type="similarity">
    <text evidence="1 2">Belongs to the outer membrane factor (OMF) (TC 1.B.17) family.</text>
</comment>
<evidence type="ECO:0000256" key="2">
    <source>
        <dbReference type="RuleBase" id="RU362097"/>
    </source>
</evidence>
<evidence type="ECO:0000256" key="1">
    <source>
        <dbReference type="ARBA" id="ARBA00007613"/>
    </source>
</evidence>